<keyword evidence="3" id="KW-1003">Cell membrane</keyword>
<dbReference type="GO" id="GO:0005886">
    <property type="term" value="C:plasma membrane"/>
    <property type="evidence" value="ECO:0007669"/>
    <property type="project" value="UniProtKB-SubCell"/>
</dbReference>
<evidence type="ECO:0000313" key="10">
    <source>
        <dbReference type="Proteomes" id="UP000075787"/>
    </source>
</evidence>
<evidence type="ECO:0000256" key="3">
    <source>
        <dbReference type="ARBA" id="ARBA00022475"/>
    </source>
</evidence>
<dbReference type="AlphaFoldDB" id="A0A161Q7M3"/>
<protein>
    <recommendedName>
        <fullName evidence="7">TRAP transporter small permease protein</fullName>
    </recommendedName>
</protein>
<comment type="subunit">
    <text evidence="7">The complex comprises the extracytoplasmic solute receptor protein and the two transmembrane proteins.</text>
</comment>
<name>A0A161Q7M3_9PROT</name>
<evidence type="ECO:0000256" key="1">
    <source>
        <dbReference type="ARBA" id="ARBA00004651"/>
    </source>
</evidence>
<dbReference type="Pfam" id="PF04290">
    <property type="entry name" value="DctQ"/>
    <property type="match status" value="1"/>
</dbReference>
<dbReference type="Proteomes" id="UP000075787">
    <property type="component" value="Unassembled WGS sequence"/>
</dbReference>
<dbReference type="GeneID" id="97240099"/>
<evidence type="ECO:0000256" key="4">
    <source>
        <dbReference type="ARBA" id="ARBA00022692"/>
    </source>
</evidence>
<dbReference type="OrthoDB" id="7866619at2"/>
<feature type="domain" description="Tripartite ATP-independent periplasmic transporters DctQ component" evidence="8">
    <location>
        <begin position="28"/>
        <end position="161"/>
    </location>
</feature>
<keyword evidence="6 7" id="KW-0472">Membrane</keyword>
<keyword evidence="4 7" id="KW-0812">Transmembrane</keyword>
<evidence type="ECO:0000256" key="6">
    <source>
        <dbReference type="ARBA" id="ARBA00023136"/>
    </source>
</evidence>
<feature type="transmembrane region" description="Helical" evidence="7">
    <location>
        <begin position="48"/>
        <end position="69"/>
    </location>
</feature>
<proteinExistence type="inferred from homology"/>
<evidence type="ECO:0000256" key="5">
    <source>
        <dbReference type="ARBA" id="ARBA00022989"/>
    </source>
</evidence>
<dbReference type="EMBL" id="LPZR01000034">
    <property type="protein sequence ID" value="KYO56983.1"/>
    <property type="molecule type" value="Genomic_DNA"/>
</dbReference>
<sequence>MTRLHRLLGRFEWGLASIGAGLCLFAVMILTVLSVFGRYALHTDLVPGAYNIIERMLFPLMVFWALPLAHRDGIFPRLEVIATALPRRAGSAVAILMLVVELAIFLFLFWYLARYAATGLRTGRTMQLGSDFFPVWPFIMMVPLALGLMAIEMVWQIALHVRHFATGTPLPAAEADPTAGGQ</sequence>
<dbReference type="RefSeq" id="WP_062761689.1">
    <property type="nucleotide sequence ID" value="NZ_CP121045.1"/>
</dbReference>
<dbReference type="InterPro" id="IPR055348">
    <property type="entry name" value="DctQ"/>
</dbReference>
<evidence type="ECO:0000256" key="7">
    <source>
        <dbReference type="RuleBase" id="RU369079"/>
    </source>
</evidence>
<dbReference type="GO" id="GO:0022857">
    <property type="term" value="F:transmembrane transporter activity"/>
    <property type="evidence" value="ECO:0007669"/>
    <property type="project" value="UniProtKB-UniRule"/>
</dbReference>
<organism evidence="9 10">
    <name type="scientific">Tistrella mobilis</name>
    <dbReference type="NCBI Taxonomy" id="171437"/>
    <lineage>
        <taxon>Bacteria</taxon>
        <taxon>Pseudomonadati</taxon>
        <taxon>Pseudomonadota</taxon>
        <taxon>Alphaproteobacteria</taxon>
        <taxon>Geminicoccales</taxon>
        <taxon>Geminicoccaceae</taxon>
        <taxon>Tistrella</taxon>
    </lineage>
</organism>
<keyword evidence="7" id="KW-0997">Cell inner membrane</keyword>
<evidence type="ECO:0000256" key="2">
    <source>
        <dbReference type="ARBA" id="ARBA00022448"/>
    </source>
</evidence>
<feature type="transmembrane region" description="Helical" evidence="7">
    <location>
        <begin position="12"/>
        <end position="36"/>
    </location>
</feature>
<comment type="subcellular location">
    <subcellularLocation>
        <location evidence="7">Cell inner membrane</location>
        <topology evidence="7">Multi-pass membrane protein</topology>
    </subcellularLocation>
    <subcellularLocation>
        <location evidence="1">Cell membrane</location>
        <topology evidence="1">Multi-pass membrane protein</topology>
    </subcellularLocation>
</comment>
<comment type="similarity">
    <text evidence="7">Belongs to the TRAP transporter small permease family.</text>
</comment>
<gene>
    <name evidence="9" type="ORF">AUP44_21065</name>
</gene>
<keyword evidence="5 7" id="KW-1133">Transmembrane helix</keyword>
<comment type="caution">
    <text evidence="9">The sequence shown here is derived from an EMBL/GenBank/DDBJ whole genome shotgun (WGS) entry which is preliminary data.</text>
</comment>
<evidence type="ECO:0000313" key="9">
    <source>
        <dbReference type="EMBL" id="KYO56983.1"/>
    </source>
</evidence>
<keyword evidence="2 7" id="KW-0813">Transport</keyword>
<accession>A0A161Q7M3</accession>
<feature type="transmembrane region" description="Helical" evidence="7">
    <location>
        <begin position="90"/>
        <end position="113"/>
    </location>
</feature>
<comment type="function">
    <text evidence="7">Part of the tripartite ATP-independent periplasmic (TRAP) transport system.</text>
</comment>
<feature type="transmembrane region" description="Helical" evidence="7">
    <location>
        <begin position="133"/>
        <end position="155"/>
    </location>
</feature>
<reference evidence="9 10" key="1">
    <citation type="submission" date="2015-12" db="EMBL/GenBank/DDBJ databases">
        <title>Genome sequence of Tistrella mobilis MCCC 1A02139.</title>
        <authorList>
            <person name="Lu L."/>
            <person name="Lai Q."/>
            <person name="Shao Z."/>
            <person name="Qian P."/>
        </authorList>
    </citation>
    <scope>NUCLEOTIDE SEQUENCE [LARGE SCALE GENOMIC DNA]</scope>
    <source>
        <strain evidence="9 10">MCCC 1A02139</strain>
    </source>
</reference>
<evidence type="ECO:0000259" key="8">
    <source>
        <dbReference type="Pfam" id="PF04290"/>
    </source>
</evidence>